<dbReference type="PANTHER" id="PTHR42831:SF1">
    <property type="entry name" value="FE-S PROTEIN MATURATION AUXILIARY FACTOR YITW"/>
    <property type="match status" value="1"/>
</dbReference>
<accession>A0A286RLX0</accession>
<dbReference type="PANTHER" id="PTHR42831">
    <property type="entry name" value="FE-S PROTEIN MATURATION AUXILIARY FACTOR YITW"/>
    <property type="match status" value="1"/>
</dbReference>
<gene>
    <name evidence="2" type="ORF">THTE_4296</name>
</gene>
<name>A0A286RLX0_9BACT</name>
<dbReference type="RefSeq" id="WP_095416573.1">
    <property type="nucleotide sequence ID" value="NZ_CP018477.1"/>
</dbReference>
<sequence>MGIREETVWEALKQVRDPEIGIDLVNLGLVYEVLVTEENGKSNIHVKMTLTSPACPSGPQMVQDVKDVLKQLGEEVGEVTVEVVLSPPWTPDRMSEEAREELGFY</sequence>
<reference evidence="2 3" key="1">
    <citation type="journal article" name="Front. Microbiol.">
        <title>Sugar Metabolism of the First Thermophilic Planctomycete Thermogutta terrifontis: Comparative Genomic and Transcriptomic Approaches.</title>
        <authorList>
            <person name="Elcheninov A.G."/>
            <person name="Menzel P."/>
            <person name="Gudbergsdottir S.R."/>
            <person name="Slesarev A.I."/>
            <person name="Kadnikov V.V."/>
            <person name="Krogh A."/>
            <person name="Bonch-Osmolovskaya E.A."/>
            <person name="Peng X."/>
            <person name="Kublanov I.V."/>
        </authorList>
    </citation>
    <scope>NUCLEOTIDE SEQUENCE [LARGE SCALE GENOMIC DNA]</scope>
    <source>
        <strain evidence="2 3">R1</strain>
    </source>
</reference>
<dbReference type="SUPFAM" id="SSF117916">
    <property type="entry name" value="Fe-S cluster assembly (FSCA) domain-like"/>
    <property type="match status" value="1"/>
</dbReference>
<dbReference type="InterPro" id="IPR002744">
    <property type="entry name" value="MIP18-like"/>
</dbReference>
<evidence type="ECO:0000313" key="2">
    <source>
        <dbReference type="EMBL" id="ASV76897.1"/>
    </source>
</evidence>
<keyword evidence="3" id="KW-1185">Reference proteome</keyword>
<dbReference type="Pfam" id="PF01883">
    <property type="entry name" value="FeS_assembly_P"/>
    <property type="match status" value="1"/>
</dbReference>
<dbReference type="KEGG" id="ttf:THTE_4296"/>
<evidence type="ECO:0000259" key="1">
    <source>
        <dbReference type="Pfam" id="PF01883"/>
    </source>
</evidence>
<dbReference type="InterPro" id="IPR052339">
    <property type="entry name" value="Fe-S_Maturation_MIP18"/>
</dbReference>
<organism evidence="2 3">
    <name type="scientific">Thermogutta terrifontis</name>
    <dbReference type="NCBI Taxonomy" id="1331910"/>
    <lineage>
        <taxon>Bacteria</taxon>
        <taxon>Pseudomonadati</taxon>
        <taxon>Planctomycetota</taxon>
        <taxon>Planctomycetia</taxon>
        <taxon>Pirellulales</taxon>
        <taxon>Thermoguttaceae</taxon>
        <taxon>Thermogutta</taxon>
    </lineage>
</organism>
<evidence type="ECO:0000313" key="3">
    <source>
        <dbReference type="Proteomes" id="UP000215086"/>
    </source>
</evidence>
<dbReference type="InterPro" id="IPR034904">
    <property type="entry name" value="FSCA_dom_sf"/>
</dbReference>
<protein>
    <submittedName>
        <fullName evidence="2">PaaD-like protein (DUF59) involved in Fe-S cluster assembly</fullName>
    </submittedName>
</protein>
<dbReference type="EMBL" id="CP018477">
    <property type="protein sequence ID" value="ASV76897.1"/>
    <property type="molecule type" value="Genomic_DNA"/>
</dbReference>
<feature type="domain" description="MIP18 family-like" evidence="1">
    <location>
        <begin position="5"/>
        <end position="81"/>
    </location>
</feature>
<dbReference type="Gene3D" id="3.30.300.130">
    <property type="entry name" value="Fe-S cluster assembly (FSCA)"/>
    <property type="match status" value="1"/>
</dbReference>
<dbReference type="Proteomes" id="UP000215086">
    <property type="component" value="Chromosome"/>
</dbReference>
<proteinExistence type="predicted"/>
<dbReference type="OrthoDB" id="9805360at2"/>
<dbReference type="AlphaFoldDB" id="A0A286RLX0"/>